<keyword evidence="1" id="KW-0812">Transmembrane</keyword>
<protein>
    <submittedName>
        <fullName evidence="2">Uncharacterized protein</fullName>
    </submittedName>
</protein>
<comment type="caution">
    <text evidence="2">The sequence shown here is derived from an EMBL/GenBank/DDBJ whole genome shotgun (WGS) entry which is preliminary data.</text>
</comment>
<name>A0A644TTU3_9ZZZZ</name>
<keyword evidence="1" id="KW-0472">Membrane</keyword>
<feature type="transmembrane region" description="Helical" evidence="1">
    <location>
        <begin position="29"/>
        <end position="50"/>
    </location>
</feature>
<dbReference type="AlphaFoldDB" id="A0A644TTU3"/>
<proteinExistence type="predicted"/>
<accession>A0A644TTU3</accession>
<gene>
    <name evidence="2" type="ORF">SDC9_14844</name>
</gene>
<reference evidence="2" key="1">
    <citation type="submission" date="2019-08" db="EMBL/GenBank/DDBJ databases">
        <authorList>
            <person name="Kucharzyk K."/>
            <person name="Murdoch R.W."/>
            <person name="Higgins S."/>
            <person name="Loffler F."/>
        </authorList>
    </citation>
    <scope>NUCLEOTIDE SEQUENCE</scope>
</reference>
<keyword evidence="1" id="KW-1133">Transmembrane helix</keyword>
<evidence type="ECO:0000313" key="2">
    <source>
        <dbReference type="EMBL" id="MPL69111.1"/>
    </source>
</evidence>
<organism evidence="2">
    <name type="scientific">bioreactor metagenome</name>
    <dbReference type="NCBI Taxonomy" id="1076179"/>
    <lineage>
        <taxon>unclassified sequences</taxon>
        <taxon>metagenomes</taxon>
        <taxon>ecological metagenomes</taxon>
    </lineage>
</organism>
<evidence type="ECO:0000256" key="1">
    <source>
        <dbReference type="SAM" id="Phobius"/>
    </source>
</evidence>
<dbReference type="EMBL" id="VSSQ01000045">
    <property type="protein sequence ID" value="MPL69111.1"/>
    <property type="molecule type" value="Genomic_DNA"/>
</dbReference>
<sequence>MKRVILIVMLVLNLLVLLGQLWPAGAPPFAAVVNIAFLLLTLILIVYLLVKQRK</sequence>